<reference evidence="2 3" key="1">
    <citation type="submission" date="2013-11" db="EMBL/GenBank/DDBJ databases">
        <title>The Genome Sequence of Phytophthora parasitica P1976.</title>
        <authorList>
            <consortium name="The Broad Institute Genomics Platform"/>
            <person name="Russ C."/>
            <person name="Tyler B."/>
            <person name="Panabieres F."/>
            <person name="Shan W."/>
            <person name="Tripathy S."/>
            <person name="Grunwald N."/>
            <person name="Machado M."/>
            <person name="Johnson C.S."/>
            <person name="Walker B."/>
            <person name="Young S."/>
            <person name="Zeng Q."/>
            <person name="Gargeya S."/>
            <person name="Fitzgerald M."/>
            <person name="Haas B."/>
            <person name="Abouelleil A."/>
            <person name="Allen A.W."/>
            <person name="Alvarado L."/>
            <person name="Arachchi H.M."/>
            <person name="Berlin A.M."/>
            <person name="Chapman S.B."/>
            <person name="Gainer-Dewar J."/>
            <person name="Goldberg J."/>
            <person name="Griggs A."/>
            <person name="Gujja S."/>
            <person name="Hansen M."/>
            <person name="Howarth C."/>
            <person name="Imamovic A."/>
            <person name="Ireland A."/>
            <person name="Larimer J."/>
            <person name="McCowan C."/>
            <person name="Murphy C."/>
            <person name="Pearson M."/>
            <person name="Poon T.W."/>
            <person name="Priest M."/>
            <person name="Roberts A."/>
            <person name="Saif S."/>
            <person name="Shea T."/>
            <person name="Sisk P."/>
            <person name="Sykes S."/>
            <person name="Wortman J."/>
            <person name="Nusbaum C."/>
            <person name="Birren B."/>
        </authorList>
    </citation>
    <scope>NUCLEOTIDE SEQUENCE [LARGE SCALE GENOMIC DNA]</scope>
    <source>
        <strain evidence="2 3">P1976</strain>
    </source>
</reference>
<protein>
    <recommendedName>
        <fullName evidence="4">SWIM-type domain-containing protein</fullName>
    </recommendedName>
</protein>
<dbReference type="EMBL" id="ANJA01002741">
    <property type="protein sequence ID" value="ETO68231.1"/>
    <property type="molecule type" value="Genomic_DNA"/>
</dbReference>
<feature type="region of interest" description="Disordered" evidence="1">
    <location>
        <begin position="1"/>
        <end position="46"/>
    </location>
</feature>
<proteinExistence type="predicted"/>
<organism evidence="2 3">
    <name type="scientific">Phytophthora nicotianae P1976</name>
    <dbReference type="NCBI Taxonomy" id="1317066"/>
    <lineage>
        <taxon>Eukaryota</taxon>
        <taxon>Sar</taxon>
        <taxon>Stramenopiles</taxon>
        <taxon>Oomycota</taxon>
        <taxon>Peronosporomycetes</taxon>
        <taxon>Peronosporales</taxon>
        <taxon>Peronosporaceae</taxon>
        <taxon>Phytophthora</taxon>
    </lineage>
</organism>
<evidence type="ECO:0000256" key="1">
    <source>
        <dbReference type="SAM" id="MobiDB-lite"/>
    </source>
</evidence>
<accession>A0A080ZNM0</accession>
<comment type="caution">
    <text evidence="2">The sequence shown here is derived from an EMBL/GenBank/DDBJ whole genome shotgun (WGS) entry which is preliminary data.</text>
</comment>
<evidence type="ECO:0000313" key="3">
    <source>
        <dbReference type="Proteomes" id="UP000028582"/>
    </source>
</evidence>
<dbReference type="AlphaFoldDB" id="A0A080ZNM0"/>
<name>A0A080ZNM0_PHYNI</name>
<dbReference type="Proteomes" id="UP000028582">
    <property type="component" value="Unassembled WGS sequence"/>
</dbReference>
<gene>
    <name evidence="2" type="ORF">F444_14917</name>
</gene>
<evidence type="ECO:0008006" key="4">
    <source>
        <dbReference type="Google" id="ProtNLM"/>
    </source>
</evidence>
<sequence length="175" mass="19076">MQTEGTSLSDDSDTTEVLKHNDVGGDADLQRSSLSDVDMHSARGSVEEDVDVVDHSAVDFVSNVTETVIAVAALIGNDVGDGEEDSDSSLDSATVMQFKQSLTGNLGEEESIETAKVQFLSMQQVIVDESRIEDLSSLVLRTKWNYDEILAVRNSLRCTCKSYMHTSWVCAHVIV</sequence>
<evidence type="ECO:0000313" key="2">
    <source>
        <dbReference type="EMBL" id="ETO68231.1"/>
    </source>
</evidence>